<dbReference type="GO" id="GO:0006310">
    <property type="term" value="P:DNA recombination"/>
    <property type="evidence" value="ECO:0007669"/>
    <property type="project" value="UniProtKB-UniRule"/>
</dbReference>
<name>A0A2J6WJN2_9BACT</name>
<evidence type="ECO:0000256" key="2">
    <source>
        <dbReference type="ARBA" id="ARBA00022763"/>
    </source>
</evidence>
<dbReference type="Pfam" id="PF21176">
    <property type="entry name" value="RecR_HhH"/>
    <property type="match status" value="1"/>
</dbReference>
<evidence type="ECO:0000313" key="9">
    <source>
        <dbReference type="EMBL" id="PMP70592.1"/>
    </source>
</evidence>
<proteinExistence type="inferred from homology"/>
<dbReference type="SMART" id="SM00493">
    <property type="entry name" value="TOPRIM"/>
    <property type="match status" value="1"/>
</dbReference>
<dbReference type="PANTHER" id="PTHR30446:SF0">
    <property type="entry name" value="RECOMBINATION PROTEIN RECR"/>
    <property type="match status" value="1"/>
</dbReference>
<comment type="caution">
    <text evidence="9">The sequence shown here is derived from an EMBL/GenBank/DDBJ whole genome shotgun (WGS) entry which is preliminary data.</text>
</comment>
<dbReference type="AlphaFoldDB" id="A0A2J6WJN2"/>
<evidence type="ECO:0000256" key="3">
    <source>
        <dbReference type="ARBA" id="ARBA00022771"/>
    </source>
</evidence>
<dbReference type="CDD" id="cd01025">
    <property type="entry name" value="TOPRIM_recR"/>
    <property type="match status" value="1"/>
</dbReference>
<dbReference type="InterPro" id="IPR015967">
    <property type="entry name" value="Rcmb_RecR_Znf"/>
</dbReference>
<keyword evidence="1 7" id="KW-0479">Metal-binding</keyword>
<dbReference type="PANTHER" id="PTHR30446">
    <property type="entry name" value="RECOMBINATION PROTEIN RECR"/>
    <property type="match status" value="1"/>
</dbReference>
<dbReference type="PROSITE" id="PS01300">
    <property type="entry name" value="RECR"/>
    <property type="match status" value="1"/>
</dbReference>
<gene>
    <name evidence="7" type="primary">recR</name>
    <name evidence="9" type="ORF">C0187_05455</name>
</gene>
<evidence type="ECO:0000256" key="1">
    <source>
        <dbReference type="ARBA" id="ARBA00022723"/>
    </source>
</evidence>
<dbReference type="Gene3D" id="3.40.1360.10">
    <property type="match status" value="1"/>
</dbReference>
<dbReference type="Gene3D" id="6.10.250.240">
    <property type="match status" value="1"/>
</dbReference>
<dbReference type="Pfam" id="PF02132">
    <property type="entry name" value="RecR_ZnF"/>
    <property type="match status" value="1"/>
</dbReference>
<accession>A0A2J6WJN2</accession>
<evidence type="ECO:0000256" key="4">
    <source>
        <dbReference type="ARBA" id="ARBA00022833"/>
    </source>
</evidence>
<dbReference type="PROSITE" id="PS50880">
    <property type="entry name" value="TOPRIM"/>
    <property type="match status" value="1"/>
</dbReference>
<keyword evidence="6 7" id="KW-0234">DNA repair</keyword>
<keyword evidence="5 7" id="KW-0233">DNA recombination</keyword>
<evidence type="ECO:0000259" key="8">
    <source>
        <dbReference type="PROSITE" id="PS50880"/>
    </source>
</evidence>
<dbReference type="Pfam" id="PF13662">
    <property type="entry name" value="Toprim_4"/>
    <property type="match status" value="1"/>
</dbReference>
<dbReference type="HAMAP" id="MF_00017">
    <property type="entry name" value="RecR"/>
    <property type="match status" value="1"/>
</dbReference>
<dbReference type="Gene3D" id="1.10.8.420">
    <property type="entry name" value="RecR Domain 1"/>
    <property type="match status" value="1"/>
</dbReference>
<comment type="function">
    <text evidence="7">May play a role in DNA repair. It seems to be involved in an RecBC-independent recombinational process of DNA repair. It may act with RecF and RecO.</text>
</comment>
<keyword evidence="2 7" id="KW-0227">DNA damage</keyword>
<comment type="similarity">
    <text evidence="7">Belongs to the RecR family.</text>
</comment>
<keyword evidence="3 7" id="KW-0863">Zinc-finger</keyword>
<dbReference type="GO" id="GO:0006281">
    <property type="term" value="P:DNA repair"/>
    <property type="evidence" value="ECO:0007669"/>
    <property type="project" value="UniProtKB-UniRule"/>
</dbReference>
<evidence type="ECO:0000313" key="10">
    <source>
        <dbReference type="Proteomes" id="UP000242881"/>
    </source>
</evidence>
<evidence type="ECO:0000256" key="6">
    <source>
        <dbReference type="ARBA" id="ARBA00023204"/>
    </source>
</evidence>
<dbReference type="GO" id="GO:0003677">
    <property type="term" value="F:DNA binding"/>
    <property type="evidence" value="ECO:0007669"/>
    <property type="project" value="UniProtKB-UniRule"/>
</dbReference>
<organism evidence="9 10">
    <name type="scientific">Calditerrivibrio nitroreducens</name>
    <dbReference type="NCBI Taxonomy" id="477976"/>
    <lineage>
        <taxon>Bacteria</taxon>
        <taxon>Pseudomonadati</taxon>
        <taxon>Deferribacterota</taxon>
        <taxon>Deferribacteres</taxon>
        <taxon>Deferribacterales</taxon>
        <taxon>Calditerrivibrionaceae</taxon>
    </lineage>
</organism>
<reference evidence="9 10" key="1">
    <citation type="submission" date="2018-01" db="EMBL/GenBank/DDBJ databases">
        <title>Metagenomic assembled genomes from two thermal pools in the Uzon Caldera, Kamchatka, Russia.</title>
        <authorList>
            <person name="Wilkins L."/>
            <person name="Ettinger C."/>
        </authorList>
    </citation>
    <scope>NUCLEOTIDE SEQUENCE [LARGE SCALE GENOMIC DNA]</scope>
    <source>
        <strain evidence="9">ZAV-05</strain>
    </source>
</reference>
<dbReference type="InterPro" id="IPR006171">
    <property type="entry name" value="TOPRIM_dom"/>
</dbReference>
<evidence type="ECO:0000256" key="7">
    <source>
        <dbReference type="HAMAP-Rule" id="MF_00017"/>
    </source>
</evidence>
<sequence>MIYSKSFDRCIKELSKLPGIGKKTALRLSMQLLKMNQKDVEDIANAIIDLKKNTRFCIRCGAMAEGEVCPICTDNNRDKQIICVVEEAKDVFLIEVSGKYNGVYHVLGGRLAPLDGINPDDLRIKELLERIREDNVKEVILATNPDVEGDTTAIFLKKLISKNFNIKITRIATGVPIGGYLEYTDEITILKSLENRREML</sequence>
<feature type="zinc finger region" description="C4-type" evidence="7">
    <location>
        <begin position="57"/>
        <end position="72"/>
    </location>
</feature>
<dbReference type="NCBIfam" id="TIGR00615">
    <property type="entry name" value="recR"/>
    <property type="match status" value="1"/>
</dbReference>
<dbReference type="Pfam" id="PF21175">
    <property type="entry name" value="RecR_C"/>
    <property type="match status" value="1"/>
</dbReference>
<dbReference type="InterPro" id="IPR034137">
    <property type="entry name" value="TOPRIM_RecR"/>
</dbReference>
<dbReference type="EMBL" id="PNIN01000051">
    <property type="protein sequence ID" value="PMP70592.1"/>
    <property type="molecule type" value="Genomic_DNA"/>
</dbReference>
<protein>
    <recommendedName>
        <fullName evidence="7">Recombination protein RecR</fullName>
    </recommendedName>
</protein>
<dbReference type="InterPro" id="IPR023627">
    <property type="entry name" value="Rcmb_RecR"/>
</dbReference>
<evidence type="ECO:0000256" key="5">
    <source>
        <dbReference type="ARBA" id="ARBA00023172"/>
    </source>
</evidence>
<keyword evidence="4 7" id="KW-0862">Zinc</keyword>
<dbReference type="Proteomes" id="UP000242881">
    <property type="component" value="Unassembled WGS sequence"/>
</dbReference>
<dbReference type="RefSeq" id="WP_424606166.1">
    <property type="nucleotide sequence ID" value="NZ_JBNAVA010000012.1"/>
</dbReference>
<feature type="domain" description="Toprim" evidence="8">
    <location>
        <begin position="80"/>
        <end position="176"/>
    </location>
</feature>
<dbReference type="GO" id="GO:0008270">
    <property type="term" value="F:zinc ion binding"/>
    <property type="evidence" value="ECO:0007669"/>
    <property type="project" value="UniProtKB-KW"/>
</dbReference>
<dbReference type="InterPro" id="IPR000093">
    <property type="entry name" value="DNA_Rcmb_RecR"/>
</dbReference>
<dbReference type="SUPFAM" id="SSF111304">
    <property type="entry name" value="Recombination protein RecR"/>
    <property type="match status" value="1"/>
</dbReference>